<organism evidence="2 3">
    <name type="scientific">Pseudomonas phage phiPSA1</name>
    <dbReference type="NCBI Taxonomy" id="1500757"/>
    <lineage>
        <taxon>Viruses</taxon>
        <taxon>Duplodnaviria</taxon>
        <taxon>Heunggongvirae</taxon>
        <taxon>Uroviricota</taxon>
        <taxon>Caudoviricetes</taxon>
        <taxon>Readingvirus</taxon>
        <taxon>Readingvirus PSA1</taxon>
    </lineage>
</organism>
<evidence type="ECO:0000313" key="3">
    <source>
        <dbReference type="Proteomes" id="UP000203458"/>
    </source>
</evidence>
<dbReference type="RefSeq" id="YP_009043551.1">
    <property type="nucleotide sequence ID" value="NC_024365.1"/>
</dbReference>
<evidence type="ECO:0000256" key="1">
    <source>
        <dbReference type="SAM" id="MobiDB-lite"/>
    </source>
</evidence>
<dbReference type="EMBL" id="KJ507100">
    <property type="protein sequence ID" value="AHZ95029.1"/>
    <property type="molecule type" value="Genomic_DNA"/>
</dbReference>
<reference evidence="2 3" key="1">
    <citation type="journal article" date="2014" name="J. Basic Microbiol.">
        <title>Isolation and partial characterization of bacteriophages infecting Pseudomonas syringae pv. actinidiae, causal agent of kiwifruit bacterial canker.</title>
        <authorList>
            <person name="Di Lallo G."/>
            <person name="Evangelisti M."/>
            <person name="Mancuso F."/>
            <person name="Ferrante P."/>
            <person name="Marcelletti S."/>
            <person name="Tinari A."/>
            <person name="Superti F."/>
            <person name="Migliore L."/>
            <person name="D'Addabbo P."/>
            <person name="Frezza D."/>
            <person name="Scortichini M."/>
            <person name="Thaller M.C."/>
        </authorList>
    </citation>
    <scope>NUCLEOTIDE SEQUENCE [LARGE SCALE GENOMIC DNA]</scope>
</reference>
<name>A0A059VF34_9CAUD</name>
<proteinExistence type="predicted"/>
<dbReference type="KEGG" id="vg:19685491"/>
<evidence type="ECO:0000313" key="2">
    <source>
        <dbReference type="EMBL" id="AHZ95029.1"/>
    </source>
</evidence>
<sequence>MALKLKNKEVVDTAAKWFDFDADTKVLLVSLDNTEYQIAMERMRRRVARNDAQFQEGDIGVIAGEKTEYVNHCLAIASFLLKDWTGAVDGDGNEIKYTEQVGAQMLEDNVDLFLFVLEHSGELAASKKVEQVETLEKPLPASSGKASGQGRKQKSAS</sequence>
<accession>A0A059VF34</accession>
<keyword evidence="3" id="KW-1185">Reference proteome</keyword>
<dbReference type="GeneID" id="19685491"/>
<feature type="region of interest" description="Disordered" evidence="1">
    <location>
        <begin position="135"/>
        <end position="157"/>
    </location>
</feature>
<protein>
    <submittedName>
        <fullName evidence="2">Uncharacterized protein</fullName>
    </submittedName>
</protein>
<dbReference type="Proteomes" id="UP000203458">
    <property type="component" value="Segment"/>
</dbReference>